<evidence type="ECO:0000313" key="3">
    <source>
        <dbReference type="Proteomes" id="UP000327118"/>
    </source>
</evidence>
<feature type="compositionally biased region" description="Polar residues" evidence="1">
    <location>
        <begin position="539"/>
        <end position="553"/>
    </location>
</feature>
<dbReference type="EMBL" id="ML739137">
    <property type="protein sequence ID" value="KAE8352245.1"/>
    <property type="molecule type" value="Genomic_DNA"/>
</dbReference>
<dbReference type="Proteomes" id="UP000327118">
    <property type="component" value="Unassembled WGS sequence"/>
</dbReference>
<accession>A0A5N6Z3M3</accession>
<dbReference type="OrthoDB" id="5369841at2759"/>
<feature type="compositionally biased region" description="Low complexity" evidence="1">
    <location>
        <begin position="421"/>
        <end position="433"/>
    </location>
</feature>
<gene>
    <name evidence="2" type="ORF">BDV28DRAFT_149222</name>
</gene>
<organism evidence="2 3">
    <name type="scientific">Aspergillus coremiiformis</name>
    <dbReference type="NCBI Taxonomy" id="138285"/>
    <lineage>
        <taxon>Eukaryota</taxon>
        <taxon>Fungi</taxon>
        <taxon>Dikarya</taxon>
        <taxon>Ascomycota</taxon>
        <taxon>Pezizomycotina</taxon>
        <taxon>Eurotiomycetes</taxon>
        <taxon>Eurotiomycetidae</taxon>
        <taxon>Eurotiales</taxon>
        <taxon>Aspergillaceae</taxon>
        <taxon>Aspergillus</taxon>
        <taxon>Aspergillus subgen. Circumdati</taxon>
    </lineage>
</organism>
<feature type="compositionally biased region" description="Polar residues" evidence="1">
    <location>
        <begin position="482"/>
        <end position="516"/>
    </location>
</feature>
<feature type="compositionally biased region" description="Basic and acidic residues" evidence="1">
    <location>
        <begin position="145"/>
        <end position="156"/>
    </location>
</feature>
<proteinExistence type="predicted"/>
<name>A0A5N6Z3M3_9EURO</name>
<dbReference type="AlphaFoldDB" id="A0A5N6Z3M3"/>
<sequence>MDAQFSFASRDDIWRVFEELKELHATQFEQAERIARLERRRDEDARLRSVWGPLSPFPSSVGGTIPAEPVFHSPADAFKSFDQGQHHGVMGNMGMEGEEEPRRGTSRANSVRFDESAIHGYYGQASRSTSELPLRTGSGMGSHPLTERSLSHRSDGRLSSSGHSHHSARTNSLGLETTSRMMGSSGGSPLIPPPGLFLLGPAPCIIRCWLTTNFSNGSLLYAAVCSGSYKSSLGYPMIRKLGLESLVTQEEDLQFIKLPMYLPEASVHQSSSRPSSPAPQLPTLTVRFLVCDVDLNDPSIQIVIGSDVLRSHNAELLFSQDKIIMVDDERNKISIPLVRPEDDSAFKFLRTTSDASCTASTAQPLQANARAQPDTNCHSVGVIGPPTSLSRQSRSASASVRGSTEEPEESRKASSDTQEPSRSAASTSLSKSAVVPDSPPEGPVRAEPVGVWGWKRDVKLDSNGSTTGKASRTRPMKVLRPTKSSTRTLSAAAGPNSSSTDAISAPSQPASSLVSSDETRTGKPWGSNPIGVASAFGWLNSSQPSTRAVTNPK</sequence>
<keyword evidence="3" id="KW-1185">Reference proteome</keyword>
<protein>
    <recommendedName>
        <fullName evidence="4">Ubiquitin carboxyl-terminal hydrolase 19</fullName>
    </recommendedName>
</protein>
<feature type="region of interest" description="Disordered" evidence="1">
    <location>
        <begin position="124"/>
        <end position="171"/>
    </location>
</feature>
<evidence type="ECO:0008006" key="4">
    <source>
        <dbReference type="Google" id="ProtNLM"/>
    </source>
</evidence>
<feature type="region of interest" description="Disordered" evidence="1">
    <location>
        <begin position="366"/>
        <end position="553"/>
    </location>
</feature>
<feature type="compositionally biased region" description="Low complexity" evidence="1">
    <location>
        <begin position="388"/>
        <end position="402"/>
    </location>
</feature>
<evidence type="ECO:0000256" key="1">
    <source>
        <dbReference type="SAM" id="MobiDB-lite"/>
    </source>
</evidence>
<reference evidence="3" key="1">
    <citation type="submission" date="2019-04" db="EMBL/GenBank/DDBJ databases">
        <title>Friends and foes A comparative genomics studyof 23 Aspergillus species from section Flavi.</title>
        <authorList>
            <consortium name="DOE Joint Genome Institute"/>
            <person name="Kjaerbolling I."/>
            <person name="Vesth T."/>
            <person name="Frisvad J.C."/>
            <person name="Nybo J.L."/>
            <person name="Theobald S."/>
            <person name="Kildgaard S."/>
            <person name="Isbrandt T."/>
            <person name="Kuo A."/>
            <person name="Sato A."/>
            <person name="Lyhne E.K."/>
            <person name="Kogle M.E."/>
            <person name="Wiebenga A."/>
            <person name="Kun R.S."/>
            <person name="Lubbers R.J."/>
            <person name="Makela M.R."/>
            <person name="Barry K."/>
            <person name="Chovatia M."/>
            <person name="Clum A."/>
            <person name="Daum C."/>
            <person name="Haridas S."/>
            <person name="He G."/>
            <person name="LaButti K."/>
            <person name="Lipzen A."/>
            <person name="Mondo S."/>
            <person name="Riley R."/>
            <person name="Salamov A."/>
            <person name="Simmons B.A."/>
            <person name="Magnuson J.K."/>
            <person name="Henrissat B."/>
            <person name="Mortensen U.H."/>
            <person name="Larsen T.O."/>
            <person name="Devries R.P."/>
            <person name="Grigoriev I.V."/>
            <person name="Machida M."/>
            <person name="Baker S.E."/>
            <person name="Andersen M.R."/>
        </authorList>
    </citation>
    <scope>NUCLEOTIDE SEQUENCE [LARGE SCALE GENOMIC DNA]</scope>
    <source>
        <strain evidence="3">CBS 553.77</strain>
    </source>
</reference>
<evidence type="ECO:0000313" key="2">
    <source>
        <dbReference type="EMBL" id="KAE8352245.1"/>
    </source>
</evidence>